<evidence type="ECO:0000256" key="10">
    <source>
        <dbReference type="ARBA" id="ARBA00023303"/>
    </source>
</evidence>
<feature type="non-terminal residue" evidence="12">
    <location>
        <position position="81"/>
    </location>
</feature>
<comment type="similarity">
    <text evidence="2">Belongs to the otopetrin family.</text>
</comment>
<proteinExistence type="inferred from homology"/>
<dbReference type="AlphaFoldDB" id="A0AAV5WNG2"/>
<evidence type="ECO:0000256" key="6">
    <source>
        <dbReference type="ARBA" id="ARBA00022781"/>
    </source>
</evidence>
<evidence type="ECO:0000256" key="1">
    <source>
        <dbReference type="ARBA" id="ARBA00004651"/>
    </source>
</evidence>
<dbReference type="PANTHER" id="PTHR21522">
    <property type="entry name" value="PROTON CHANNEL OTOP"/>
    <property type="match status" value="1"/>
</dbReference>
<feature type="non-terminal residue" evidence="12">
    <location>
        <position position="1"/>
    </location>
</feature>
<dbReference type="InterPro" id="IPR004878">
    <property type="entry name" value="Otopetrin"/>
</dbReference>
<protein>
    <submittedName>
        <fullName evidence="12">Uncharacterized protein</fullName>
    </submittedName>
</protein>
<comment type="subcellular location">
    <subcellularLocation>
        <location evidence="1">Cell membrane</location>
        <topology evidence="1">Multi-pass membrane protein</topology>
    </subcellularLocation>
</comment>
<evidence type="ECO:0000256" key="9">
    <source>
        <dbReference type="ARBA" id="ARBA00023136"/>
    </source>
</evidence>
<keyword evidence="9 11" id="KW-0472">Membrane</keyword>
<feature type="transmembrane region" description="Helical" evidence="11">
    <location>
        <begin position="6"/>
        <end position="23"/>
    </location>
</feature>
<keyword evidence="6" id="KW-0375">Hydrogen ion transport</keyword>
<accession>A0AAV5WNG2</accession>
<dbReference type="Pfam" id="PF03189">
    <property type="entry name" value="Otopetrin"/>
    <property type="match status" value="1"/>
</dbReference>
<evidence type="ECO:0000256" key="8">
    <source>
        <dbReference type="ARBA" id="ARBA00023065"/>
    </source>
</evidence>
<name>A0AAV5WNG2_9BILA</name>
<dbReference type="GO" id="GO:0015252">
    <property type="term" value="F:proton channel activity"/>
    <property type="evidence" value="ECO:0007669"/>
    <property type="project" value="InterPro"/>
</dbReference>
<organism evidence="12 13">
    <name type="scientific">Pristionchus fissidentatus</name>
    <dbReference type="NCBI Taxonomy" id="1538716"/>
    <lineage>
        <taxon>Eukaryota</taxon>
        <taxon>Metazoa</taxon>
        <taxon>Ecdysozoa</taxon>
        <taxon>Nematoda</taxon>
        <taxon>Chromadorea</taxon>
        <taxon>Rhabditida</taxon>
        <taxon>Rhabditina</taxon>
        <taxon>Diplogasteromorpha</taxon>
        <taxon>Diplogasteroidea</taxon>
        <taxon>Neodiplogasteridae</taxon>
        <taxon>Pristionchus</taxon>
    </lineage>
</organism>
<feature type="transmembrane region" description="Helical" evidence="11">
    <location>
        <begin position="35"/>
        <end position="53"/>
    </location>
</feature>
<reference evidence="12" key="1">
    <citation type="submission" date="2023-10" db="EMBL/GenBank/DDBJ databases">
        <title>Genome assembly of Pristionchus species.</title>
        <authorList>
            <person name="Yoshida K."/>
            <person name="Sommer R.J."/>
        </authorList>
    </citation>
    <scope>NUCLEOTIDE SEQUENCE</scope>
    <source>
        <strain evidence="12">RS5133</strain>
    </source>
</reference>
<keyword evidence="10" id="KW-0407">Ion channel</keyword>
<keyword evidence="13" id="KW-1185">Reference proteome</keyword>
<comment type="caution">
    <text evidence="12">The sequence shown here is derived from an EMBL/GenBank/DDBJ whole genome shotgun (WGS) entry which is preliminary data.</text>
</comment>
<keyword evidence="4" id="KW-1003">Cell membrane</keyword>
<keyword evidence="3" id="KW-0813">Transport</keyword>
<gene>
    <name evidence="12" type="ORF">PFISCL1PPCAC_23110</name>
</gene>
<evidence type="ECO:0000256" key="3">
    <source>
        <dbReference type="ARBA" id="ARBA00022448"/>
    </source>
</evidence>
<dbReference type="PANTHER" id="PTHR21522:SF43">
    <property type="entry name" value="OTOPETRIN-2"/>
    <property type="match status" value="1"/>
</dbReference>
<keyword evidence="7 11" id="KW-1133">Transmembrane helix</keyword>
<evidence type="ECO:0000256" key="4">
    <source>
        <dbReference type="ARBA" id="ARBA00022475"/>
    </source>
</evidence>
<dbReference type="GO" id="GO:0005886">
    <property type="term" value="C:plasma membrane"/>
    <property type="evidence" value="ECO:0007669"/>
    <property type="project" value="UniProtKB-SubCell"/>
</dbReference>
<evidence type="ECO:0000313" key="12">
    <source>
        <dbReference type="EMBL" id="GMT31813.1"/>
    </source>
</evidence>
<evidence type="ECO:0000256" key="11">
    <source>
        <dbReference type="SAM" id="Phobius"/>
    </source>
</evidence>
<evidence type="ECO:0000256" key="5">
    <source>
        <dbReference type="ARBA" id="ARBA00022692"/>
    </source>
</evidence>
<dbReference type="Proteomes" id="UP001432322">
    <property type="component" value="Unassembled WGS sequence"/>
</dbReference>
<keyword evidence="5 11" id="KW-0812">Transmembrane</keyword>
<keyword evidence="8" id="KW-0406">Ion transport</keyword>
<sequence>STGHTSDLIFSTVFLFFQMHFIFCNSKLTVSRFKVICKIGFIHLAATNIWTWFRFVTAKQQAKIEKKQQYASAASSSSQEY</sequence>
<evidence type="ECO:0000256" key="2">
    <source>
        <dbReference type="ARBA" id="ARBA00006513"/>
    </source>
</evidence>
<dbReference type="EMBL" id="BTSY01000006">
    <property type="protein sequence ID" value="GMT31813.1"/>
    <property type="molecule type" value="Genomic_DNA"/>
</dbReference>
<evidence type="ECO:0000256" key="7">
    <source>
        <dbReference type="ARBA" id="ARBA00022989"/>
    </source>
</evidence>
<evidence type="ECO:0000313" key="13">
    <source>
        <dbReference type="Proteomes" id="UP001432322"/>
    </source>
</evidence>